<dbReference type="PANTHER" id="PTHR48049">
    <property type="entry name" value="GLYCOSYLTRANSFERASE"/>
    <property type="match status" value="1"/>
</dbReference>
<keyword evidence="4" id="KW-1185">Reference proteome</keyword>
<evidence type="ECO:0008006" key="5">
    <source>
        <dbReference type="Google" id="ProtNLM"/>
    </source>
</evidence>
<dbReference type="Proteomes" id="UP000824890">
    <property type="component" value="Unassembled WGS sequence"/>
</dbReference>
<gene>
    <name evidence="3" type="ORF">HID58_046382</name>
</gene>
<evidence type="ECO:0000256" key="2">
    <source>
        <dbReference type="ARBA" id="ARBA00022679"/>
    </source>
</evidence>
<dbReference type="PROSITE" id="PS00375">
    <property type="entry name" value="UDPGT"/>
    <property type="match status" value="1"/>
</dbReference>
<dbReference type="InterPro" id="IPR035595">
    <property type="entry name" value="UDP_glycos_trans_CS"/>
</dbReference>
<keyword evidence="2" id="KW-0808">Transferase</keyword>
<dbReference type="EMBL" id="JAGKQM010000012">
    <property type="protein sequence ID" value="KAH0896814.1"/>
    <property type="molecule type" value="Genomic_DNA"/>
</dbReference>
<organism evidence="3 4">
    <name type="scientific">Brassica napus</name>
    <name type="common">Rape</name>
    <dbReference type="NCBI Taxonomy" id="3708"/>
    <lineage>
        <taxon>Eukaryota</taxon>
        <taxon>Viridiplantae</taxon>
        <taxon>Streptophyta</taxon>
        <taxon>Embryophyta</taxon>
        <taxon>Tracheophyta</taxon>
        <taxon>Spermatophyta</taxon>
        <taxon>Magnoliopsida</taxon>
        <taxon>eudicotyledons</taxon>
        <taxon>Gunneridae</taxon>
        <taxon>Pentapetalae</taxon>
        <taxon>rosids</taxon>
        <taxon>malvids</taxon>
        <taxon>Brassicales</taxon>
        <taxon>Brassicaceae</taxon>
        <taxon>Brassiceae</taxon>
        <taxon>Brassica</taxon>
    </lineage>
</organism>
<name>A0ABQ8AW96_BRANA</name>
<proteinExistence type="inferred from homology"/>
<dbReference type="InterPro" id="IPR002213">
    <property type="entry name" value="UDP_glucos_trans"/>
</dbReference>
<evidence type="ECO:0000256" key="1">
    <source>
        <dbReference type="ARBA" id="ARBA00009995"/>
    </source>
</evidence>
<dbReference type="CDD" id="cd03784">
    <property type="entry name" value="GT1_Gtf-like"/>
    <property type="match status" value="2"/>
</dbReference>
<protein>
    <recommendedName>
        <fullName evidence="5">UDP-glycosyltransferases domain-containing protein</fullName>
    </recommendedName>
</protein>
<dbReference type="PANTHER" id="PTHR48049:SF91">
    <property type="entry name" value="UDP-GLYCOSYLTRANSFERASE 79B7-RELATED"/>
    <property type="match status" value="1"/>
</dbReference>
<accession>A0ABQ8AW96</accession>
<evidence type="ECO:0000313" key="4">
    <source>
        <dbReference type="Proteomes" id="UP000824890"/>
    </source>
</evidence>
<comment type="similarity">
    <text evidence="1">Belongs to the UDP-glycosyltransferase family.</text>
</comment>
<dbReference type="SUPFAM" id="SSF53756">
    <property type="entry name" value="UDP-Glycosyltransferase/glycogen phosphorylase"/>
    <property type="match status" value="3"/>
</dbReference>
<comment type="caution">
    <text evidence="3">The sequence shown here is derived from an EMBL/GenBank/DDBJ whole genome shotgun (WGS) entry which is preliminary data.</text>
</comment>
<dbReference type="Pfam" id="PF00201">
    <property type="entry name" value="UDPGT"/>
    <property type="match status" value="2"/>
</dbReference>
<sequence>MVQKFHAFMFPWFAFGHMIPYLHLANKLAEKGHRVTFLLPKKAQKQLEHHNLFSDNILFHPLTIPPVAGLLAGAVTASDIPISLGKFLSAAMDLTRDQVAAAVSAMRPDLILLDFAYWVPEMAKEYKVKSILYSEIAATTMAHNYVPSSELGVPPPGYPSSKVMKWILNPWSWRKLEKKLMKHMLIGQSDMGLLIRLSDMGNGFAYTLYHRMTTGLMSCDIISMRTCEEVEGKFCDYIARQYQRKVLLTGPMLPEPDKSKPLENQWSSWLTGFRQGSVVFCALGSQFTLEKDQLQELCLGMELIGLPFLVAVTPPKGAKTIQEVLPEGFEERVKGRGVVWGEWVQQPLILDHPSVGCFVSHCGFGSMWESLMSNCQIVLLPFLSDQIFNTRLMTEELEVSVEVPIEETGWFSKLLTGYTDKFVKALQDLMVEKFHAFMFPWFAFGHMIPYLHLANKLAEKGHRVTFLLPKKAQKQLEYHSLFPDNILFHPLTIPPVDGLPAGAETASDISISWGNFLFAAMDLTRDQVTATVHALRPDLILFDFAYWVPEMAKEHRVKSVVYNVVSATTIAHNQVPGSELGVPPPGYPSAKVVYRAHDAHALSSLSIYYERLSMHSCSRGSLLVHMTPYVHLANKLAEKGHRVTFLLPKKAKKQLEHLNLFPDSIVFHPITIPHVDGLPAGAETPSDIPVTLWRFLSTATDLTRDQWRKEHGINSMLYNVISATSIAHDLVPGGELGVPPPGYPSSTLLFRRHDAHALLSFAVYYKRFYYRVTTGLTNCDFISIRTCEEIEGKFCDYIGRQYQKKVLLTGPMLPEPDKSKPLEDKWNNWLSRFEPGSVQPLILAHPSVGCFVSHCGFGSMWESLMSDCQIVLLPYLADQVLNTRLLTDELEVSVEVPREKTGWFSKENLSAAVTSVMDKDSEIGNLVRRNHSKLKEVVVSPGLLTGYTDNFVVTLENLLKETNLA</sequence>
<reference evidence="3 4" key="1">
    <citation type="submission" date="2021-05" db="EMBL/GenBank/DDBJ databases">
        <title>Genome Assembly of Synthetic Allotetraploid Brassica napus Reveals Homoeologous Exchanges between Subgenomes.</title>
        <authorList>
            <person name="Davis J.T."/>
        </authorList>
    </citation>
    <scope>NUCLEOTIDE SEQUENCE [LARGE SCALE GENOMIC DNA]</scope>
    <source>
        <strain evidence="4">cv. Da-Ae</strain>
        <tissue evidence="3">Seedling</tissue>
    </source>
</reference>
<dbReference type="InterPro" id="IPR050481">
    <property type="entry name" value="UDP-glycosyltransf_plant"/>
</dbReference>
<dbReference type="Gene3D" id="3.40.50.2000">
    <property type="entry name" value="Glycogen Phosphorylase B"/>
    <property type="match status" value="6"/>
</dbReference>
<evidence type="ECO:0000313" key="3">
    <source>
        <dbReference type="EMBL" id="KAH0896814.1"/>
    </source>
</evidence>